<feature type="region of interest" description="Disordered" evidence="4">
    <location>
        <begin position="1"/>
        <end position="36"/>
    </location>
</feature>
<dbReference type="STRING" id="1691903.A9B99_05365"/>
<keyword evidence="3" id="KW-0843">Virulence</keyword>
<dbReference type="InterPro" id="IPR022044">
    <property type="entry name" value="TcdB_toxin_mid/C"/>
</dbReference>
<keyword evidence="2" id="KW-0964">Secreted</keyword>
<organism evidence="7 8">
    <name type="scientific">Mangrovibacter phragmitis</name>
    <dbReference type="NCBI Taxonomy" id="1691903"/>
    <lineage>
        <taxon>Bacteria</taxon>
        <taxon>Pseudomonadati</taxon>
        <taxon>Pseudomonadota</taxon>
        <taxon>Gammaproteobacteria</taxon>
        <taxon>Enterobacterales</taxon>
        <taxon>Enterobacteriaceae</taxon>
        <taxon>Mangrovibacter</taxon>
    </lineage>
</organism>
<sequence>MQEATSIQLQPPALPKGGGTLRGMGESLSATGPDGTVSFTVPLPVSPGRGFAPEQALTYSSSAGNGPFGMGWDCHIPMFSLRTAKGVPQYNGKDEFIGPDGEVLVPVVDDAGNPVRRIDSMGDLSCVVTRWQPRVITSPDRLEYWQPGASSHEQPFWVMMSPDGQRHLFGRTYRGRISDSQDESHIAAWLLEESVNPTGEHICYTWREEDDAGCDKDELEQHPDTWSGRYLARVCYGNIQVEPSFMLAFGEMPKDSEWLFYLVFDYGERSHSLNDVPAFTPGGSWSCRPDCTSRYGYGFEIRTRRLCHQILMYHRLEALAGQINEHEEPALVSRLILEYDLNASAALLLSVRQVAHEANGLPVALAPLEFDYQRFIPEMSTDWQVAPQPGKLNAYQPWQMADLYGEGIPGILYQDAPGAWWYQEPVRDPSDPEGDNVAYAEPAPLPKIPTQQEQAVLMDINGDGALEWMVAMSGVQGYHAMQPERTWSAFIPLNAVPLEYFHPQAQFADITGAGLPDLALIGPRSVRFWASEREYWSSGINVEQLSRLPLPVPGRDARRMVVFSDMTGSGQSHLTEISADSIRYWPNMGHGVFGEPVTMSGFHIDEDIFNPERLYMADLDGSGTSDLIYVSHDHLSLYLNESGNRVAEPIQVALPEGLFFDDTCQLQVADIQGLGVSSILLTLPYMQVKHWRLDLVTRKPLLLNAINNNMGADTALSYRSSAQFWLDEKHQRSQQGRSAGCYLPFPVHLLWRTMALDEISGNRLTSQFSYRHGVWDAREREYRGFGCVEQMDTTVLATSSRGTAVDNPAPARTISWFTTGLDAVDSQLQAEFWSGDKQAFPKFSHRFTLFDVATAQDIAIIPDDEQRYWLARALKGTALRSERYAEDGTGQAGIPYTVSESRSQARLLSGVAGCDPAIMVSVIESRDWNYERVATDPQCSQHIVMRQDENGLPCDSLDIAYPRRNKPAVSPYPDRLPETLFDSSYDEQQRLLRITRIRSTSHTLSGENVWMPGLNDITRNDVCVLEPENVPASGITLEWCLGEGRPLLPGGTVQNYAGHSRVVYTGDKGEAMFPPLVAWTEVACLDEKALAAFDGVFSEQELSALLDESGYYPVAIPFDDSDSSVYVSRQAVVTYADERGFCRPLTQRQTMLTGAISLGWDTHFCTVTSTTDAAGLRVTAEYDYRFLAPSKTTDVNDNVTLARYDALGRIVSTRFSGTENGQKAGYTLPENETRPFTEPVTIEGALSLTTGIPVAGLLVYCPLSWMPRATEGSIRTEDGYIPRLTWRRVHGRGDAPHGQPPHVMSVVTDRYDTDPEQQLRQSISFSDGFGRLLQAAMRHEAGEAWQRTNSGALASDASGPLITETDFRWAVTGRTEYDSKGQPVRTYQPYFLNTWEYVSDDSARRDLFADTHCYDPLGREVQVVTAKGWVRQVLLTPWFVVSEDENDTLAESL</sequence>
<dbReference type="InterPro" id="IPR028994">
    <property type="entry name" value="Integrin_alpha_N"/>
</dbReference>
<comment type="caution">
    <text evidence="7">The sequence shown here is derived from an EMBL/GenBank/DDBJ whole genome shotgun (WGS) entry which is preliminary data.</text>
</comment>
<evidence type="ECO:0000256" key="4">
    <source>
        <dbReference type="SAM" id="MobiDB-lite"/>
    </source>
</evidence>
<feature type="domain" description="Insecticide toxin TcdB middle/N-terminal" evidence="6">
    <location>
        <begin position="644"/>
        <end position="794"/>
    </location>
</feature>
<dbReference type="InterPro" id="IPR003284">
    <property type="entry name" value="Sal_SpvB"/>
</dbReference>
<dbReference type="Proteomes" id="UP000078225">
    <property type="component" value="Unassembled WGS sequence"/>
</dbReference>
<protein>
    <submittedName>
        <fullName evidence="7">Virulence protein</fullName>
    </submittedName>
</protein>
<dbReference type="GO" id="GO:0005737">
    <property type="term" value="C:cytoplasm"/>
    <property type="evidence" value="ECO:0007669"/>
    <property type="project" value="InterPro"/>
</dbReference>
<feature type="domain" description="Insecticide toxin TcdB middle/C-terminal" evidence="5">
    <location>
        <begin position="869"/>
        <end position="1014"/>
    </location>
</feature>
<accession>A0A1B7L9X3</accession>
<evidence type="ECO:0000313" key="8">
    <source>
        <dbReference type="Proteomes" id="UP000078225"/>
    </source>
</evidence>
<gene>
    <name evidence="7" type="ORF">A9B99_05365</name>
</gene>
<evidence type="ECO:0000313" key="7">
    <source>
        <dbReference type="EMBL" id="OAT79117.1"/>
    </source>
</evidence>
<evidence type="ECO:0000259" key="5">
    <source>
        <dbReference type="Pfam" id="PF12255"/>
    </source>
</evidence>
<dbReference type="PRINTS" id="PR01341">
    <property type="entry name" value="SALSPVBPROT"/>
</dbReference>
<evidence type="ECO:0000259" key="6">
    <source>
        <dbReference type="Pfam" id="PF12256"/>
    </source>
</evidence>
<dbReference type="OrthoDB" id="6510336at2"/>
<evidence type="ECO:0000256" key="1">
    <source>
        <dbReference type="ARBA" id="ARBA00004613"/>
    </source>
</evidence>
<dbReference type="Pfam" id="PF12256">
    <property type="entry name" value="TcdB_toxin_midN"/>
    <property type="match status" value="1"/>
</dbReference>
<proteinExistence type="predicted"/>
<dbReference type="InterPro" id="IPR022045">
    <property type="entry name" value="TcdB_toxin_mid/N"/>
</dbReference>
<dbReference type="SUPFAM" id="SSF69318">
    <property type="entry name" value="Integrin alpha N-terminal domain"/>
    <property type="match status" value="1"/>
</dbReference>
<dbReference type="Pfam" id="PF12255">
    <property type="entry name" value="TcdB_toxin_midC"/>
    <property type="match status" value="1"/>
</dbReference>
<evidence type="ECO:0000256" key="3">
    <source>
        <dbReference type="ARBA" id="ARBA00023026"/>
    </source>
</evidence>
<dbReference type="Pfam" id="PF03534">
    <property type="entry name" value="SpvB"/>
    <property type="match status" value="1"/>
</dbReference>
<dbReference type="EMBL" id="LYRP01000001">
    <property type="protein sequence ID" value="OAT79117.1"/>
    <property type="molecule type" value="Genomic_DNA"/>
</dbReference>
<keyword evidence="8" id="KW-1185">Reference proteome</keyword>
<comment type="subcellular location">
    <subcellularLocation>
        <location evidence="1">Secreted</location>
    </subcellularLocation>
</comment>
<dbReference type="RefSeq" id="WP_064595296.1">
    <property type="nucleotide sequence ID" value="NZ_LYRP01000001.1"/>
</dbReference>
<reference evidence="8" key="1">
    <citation type="submission" date="2016-05" db="EMBL/GenBank/DDBJ databases">
        <authorList>
            <person name="Behera P."/>
            <person name="Vaishampayan P."/>
            <person name="Singh N."/>
            <person name="Raina V."/>
            <person name="Suar M."/>
            <person name="Pattnaik A."/>
            <person name="Rastogi G."/>
        </authorList>
    </citation>
    <scope>NUCLEOTIDE SEQUENCE [LARGE SCALE GENOMIC DNA]</scope>
    <source>
        <strain evidence="8">MP23</strain>
    </source>
</reference>
<name>A0A1B7L9X3_9ENTR</name>
<evidence type="ECO:0000256" key="2">
    <source>
        <dbReference type="ARBA" id="ARBA00022525"/>
    </source>
</evidence>
<dbReference type="GO" id="GO:0005576">
    <property type="term" value="C:extracellular region"/>
    <property type="evidence" value="ECO:0007669"/>
    <property type="project" value="UniProtKB-SubCell"/>
</dbReference>